<comment type="subcellular location">
    <subcellularLocation>
        <location evidence="3">Cytoplasm</location>
    </subcellularLocation>
</comment>
<dbReference type="PANTHER" id="PTHR43213">
    <property type="entry name" value="BIFUNCTIONAL DTTP/UTP PYROPHOSPHATASE/METHYLTRANSFERASE PROTEIN-RELATED"/>
    <property type="match status" value="1"/>
</dbReference>
<feature type="site" description="Important for substrate specificity" evidence="3">
    <location>
        <position position="17"/>
    </location>
</feature>
<gene>
    <name evidence="4" type="primary">maf</name>
    <name evidence="4" type="ORF">IAD26_06260</name>
</gene>
<comment type="catalytic activity">
    <reaction evidence="3">
        <text>UTP + H2O = UMP + diphosphate + H(+)</text>
        <dbReference type="Rhea" id="RHEA:29395"/>
        <dbReference type="ChEBI" id="CHEBI:15377"/>
        <dbReference type="ChEBI" id="CHEBI:15378"/>
        <dbReference type="ChEBI" id="CHEBI:33019"/>
        <dbReference type="ChEBI" id="CHEBI:46398"/>
        <dbReference type="ChEBI" id="CHEBI:57865"/>
        <dbReference type="EC" id="3.6.1.9"/>
    </reaction>
</comment>
<dbReference type="HAMAP" id="MF_00528">
    <property type="entry name" value="Maf"/>
    <property type="match status" value="1"/>
</dbReference>
<proteinExistence type="inferred from homology"/>
<dbReference type="Pfam" id="PF02545">
    <property type="entry name" value="Maf"/>
    <property type="match status" value="1"/>
</dbReference>
<dbReference type="EC" id="3.6.1.9" evidence="3"/>
<dbReference type="InterPro" id="IPR003697">
    <property type="entry name" value="Maf-like"/>
</dbReference>
<dbReference type="GO" id="GO:0047429">
    <property type="term" value="F:nucleoside triphosphate diphosphatase activity"/>
    <property type="evidence" value="ECO:0007669"/>
    <property type="project" value="UniProtKB-EC"/>
</dbReference>
<dbReference type="AlphaFoldDB" id="A0A9D1SR44"/>
<dbReference type="GO" id="GO:0005737">
    <property type="term" value="C:cytoplasm"/>
    <property type="evidence" value="ECO:0007669"/>
    <property type="project" value="UniProtKB-SubCell"/>
</dbReference>
<comment type="catalytic activity">
    <reaction evidence="3">
        <text>dTTP + H2O = dTMP + diphosphate + H(+)</text>
        <dbReference type="Rhea" id="RHEA:28534"/>
        <dbReference type="ChEBI" id="CHEBI:15377"/>
        <dbReference type="ChEBI" id="CHEBI:15378"/>
        <dbReference type="ChEBI" id="CHEBI:33019"/>
        <dbReference type="ChEBI" id="CHEBI:37568"/>
        <dbReference type="ChEBI" id="CHEBI:63528"/>
        <dbReference type="EC" id="3.6.1.9"/>
    </reaction>
</comment>
<feature type="site" description="Important for substrate specificity" evidence="3">
    <location>
        <position position="170"/>
    </location>
</feature>
<dbReference type="PIRSF" id="PIRSF006305">
    <property type="entry name" value="Maf"/>
    <property type="match status" value="1"/>
</dbReference>
<dbReference type="Proteomes" id="UP000886748">
    <property type="component" value="Unassembled WGS sequence"/>
</dbReference>
<dbReference type="InterPro" id="IPR029001">
    <property type="entry name" value="ITPase-like_fam"/>
</dbReference>
<evidence type="ECO:0000256" key="3">
    <source>
        <dbReference type="HAMAP-Rule" id="MF_00528"/>
    </source>
</evidence>
<evidence type="ECO:0000256" key="2">
    <source>
        <dbReference type="ARBA" id="ARBA00022801"/>
    </source>
</evidence>
<dbReference type="PANTHER" id="PTHR43213:SF5">
    <property type="entry name" value="BIFUNCTIONAL DTTP_UTP PYROPHOSPHATASE_METHYLTRANSFERASE PROTEIN-RELATED"/>
    <property type="match status" value="1"/>
</dbReference>
<dbReference type="CDD" id="cd00555">
    <property type="entry name" value="Maf"/>
    <property type="match status" value="1"/>
</dbReference>
<reference evidence="4" key="2">
    <citation type="journal article" date="2021" name="PeerJ">
        <title>Extensive microbial diversity within the chicken gut microbiome revealed by metagenomics and culture.</title>
        <authorList>
            <person name="Gilroy R."/>
            <person name="Ravi A."/>
            <person name="Getino M."/>
            <person name="Pursley I."/>
            <person name="Horton D.L."/>
            <person name="Alikhan N.F."/>
            <person name="Baker D."/>
            <person name="Gharbi K."/>
            <person name="Hall N."/>
            <person name="Watson M."/>
            <person name="Adriaenssens E.M."/>
            <person name="Foster-Nyarko E."/>
            <person name="Jarju S."/>
            <person name="Secka A."/>
            <person name="Antonio M."/>
            <person name="Oren A."/>
            <person name="Chaudhuri R.R."/>
            <person name="La Ragione R."/>
            <person name="Hildebrand F."/>
            <person name="Pallen M.J."/>
        </authorList>
    </citation>
    <scope>NUCLEOTIDE SEQUENCE</scope>
    <source>
        <strain evidence="4">CHK154-7741</strain>
    </source>
</reference>
<comment type="caution">
    <text evidence="4">The sequence shown here is derived from an EMBL/GenBank/DDBJ whole genome shotgun (WGS) entry which is preliminary data.</text>
</comment>
<accession>A0A9D1SR44</accession>
<dbReference type="EMBL" id="DVOD01000046">
    <property type="protein sequence ID" value="HIU92723.1"/>
    <property type="molecule type" value="Genomic_DNA"/>
</dbReference>
<evidence type="ECO:0000313" key="4">
    <source>
        <dbReference type="EMBL" id="HIU92723.1"/>
    </source>
</evidence>
<keyword evidence="3" id="KW-0546">Nucleotide metabolism</keyword>
<feature type="site" description="Important for substrate specificity" evidence="3">
    <location>
        <position position="86"/>
    </location>
</feature>
<comment type="function">
    <text evidence="3">Nucleoside triphosphate pyrophosphatase that hydrolyzes dTTP and UTP. May have a dual role in cell division arrest and in preventing the incorporation of modified nucleotides into cellular nucleic acids.</text>
</comment>
<keyword evidence="3" id="KW-0963">Cytoplasm</keyword>
<dbReference type="NCBIfam" id="TIGR00172">
    <property type="entry name" value="maf"/>
    <property type="match status" value="1"/>
</dbReference>
<sequence length="203" mass="22731">MKDLLNKKIVLASQSPRRHSLIKKLDVDFDVVSPSFDEKLDSDNYTDDAIKSLSLKKALSVLENSQDTDICACNKYKDCLIISADTMVVLNNKIYGKPKSEQRAKQMLKELSGQRHFVVTAVTVLDADTKQSITEVVKTYVTFQDLSDELIDSYVTTNKPLDKAGAYGIQEMGSDFIKEVDGDLENVIGLPTKTLRKILEEFS</sequence>
<evidence type="ECO:0000313" key="5">
    <source>
        <dbReference type="Proteomes" id="UP000886748"/>
    </source>
</evidence>
<dbReference type="Gene3D" id="3.90.950.10">
    <property type="match status" value="1"/>
</dbReference>
<comment type="similarity">
    <text evidence="3">Belongs to the Maf family. YhdE subfamily.</text>
</comment>
<protein>
    <recommendedName>
        <fullName evidence="3">dTTP/UTP pyrophosphatase</fullName>
        <shortName evidence="3">dTTPase/UTPase</shortName>
        <ecNumber evidence="3">3.6.1.9</ecNumber>
    </recommendedName>
    <alternativeName>
        <fullName evidence="3">Nucleoside triphosphate pyrophosphatase</fullName>
    </alternativeName>
    <alternativeName>
        <fullName evidence="3">Nucleotide pyrophosphatase</fullName>
        <shortName evidence="3">Nucleotide PPase</shortName>
    </alternativeName>
</protein>
<dbReference type="SUPFAM" id="SSF52972">
    <property type="entry name" value="ITPase-like"/>
    <property type="match status" value="1"/>
</dbReference>
<comment type="caution">
    <text evidence="3">Lacks conserved residue(s) required for the propagation of feature annotation.</text>
</comment>
<feature type="active site" description="Proton acceptor" evidence="3">
    <location>
        <position position="85"/>
    </location>
</feature>
<reference evidence="4" key="1">
    <citation type="submission" date="2020-10" db="EMBL/GenBank/DDBJ databases">
        <authorList>
            <person name="Gilroy R."/>
        </authorList>
    </citation>
    <scope>NUCLEOTIDE SEQUENCE</scope>
    <source>
        <strain evidence="4">CHK154-7741</strain>
    </source>
</reference>
<keyword evidence="2 3" id="KW-0378">Hydrolase</keyword>
<dbReference type="GO" id="GO:0009117">
    <property type="term" value="P:nucleotide metabolic process"/>
    <property type="evidence" value="ECO:0007669"/>
    <property type="project" value="UniProtKB-KW"/>
</dbReference>
<organism evidence="4 5">
    <name type="scientific">Candidatus Limenecus avicola</name>
    <dbReference type="NCBI Taxonomy" id="2840847"/>
    <lineage>
        <taxon>Bacteria</taxon>
        <taxon>Bacillati</taxon>
        <taxon>Bacillota</taxon>
        <taxon>Clostridia</taxon>
        <taxon>Eubacteriales</taxon>
        <taxon>Clostridiaceae</taxon>
        <taxon>Clostridiaceae incertae sedis</taxon>
        <taxon>Candidatus Limenecus</taxon>
    </lineage>
</organism>
<name>A0A9D1SR44_9CLOT</name>
<evidence type="ECO:0000256" key="1">
    <source>
        <dbReference type="ARBA" id="ARBA00001968"/>
    </source>
</evidence>
<comment type="cofactor">
    <cofactor evidence="1 3">
        <name>a divalent metal cation</name>
        <dbReference type="ChEBI" id="CHEBI:60240"/>
    </cofactor>
</comment>